<dbReference type="Proteomes" id="UP000030153">
    <property type="component" value="Unassembled WGS sequence"/>
</dbReference>
<evidence type="ECO:0000256" key="1">
    <source>
        <dbReference type="ARBA" id="ARBA00001974"/>
    </source>
</evidence>
<name>A0A0A2VDK8_9BACI</name>
<evidence type="ECO:0000256" key="2">
    <source>
        <dbReference type="ARBA" id="ARBA00022630"/>
    </source>
</evidence>
<dbReference type="PANTHER" id="PTHR43004">
    <property type="entry name" value="TRK SYSTEM POTASSIUM UPTAKE PROTEIN"/>
    <property type="match status" value="1"/>
</dbReference>
<dbReference type="InterPro" id="IPR036188">
    <property type="entry name" value="FAD/NAD-bd_sf"/>
</dbReference>
<dbReference type="GO" id="GO:0016709">
    <property type="term" value="F:oxidoreductase activity, acting on paired donors, with incorporation or reduction of molecular oxygen, NAD(P)H as one donor, and incorporation of one atom of oxygen"/>
    <property type="evidence" value="ECO:0007669"/>
    <property type="project" value="UniProtKB-ARBA"/>
</dbReference>
<dbReference type="Gene3D" id="3.40.30.120">
    <property type="match status" value="1"/>
</dbReference>
<dbReference type="PRINTS" id="PR00420">
    <property type="entry name" value="RNGMNOXGNASE"/>
</dbReference>
<dbReference type="AlphaFoldDB" id="A0A0A2VDK8"/>
<dbReference type="EMBL" id="AVBG01000005">
    <property type="protein sequence ID" value="KGP91745.1"/>
    <property type="molecule type" value="Genomic_DNA"/>
</dbReference>
<feature type="domain" description="FAD-binding" evidence="4">
    <location>
        <begin position="7"/>
        <end position="343"/>
    </location>
</feature>
<dbReference type="Gene3D" id="3.50.50.60">
    <property type="entry name" value="FAD/NAD(P)-binding domain"/>
    <property type="match status" value="1"/>
</dbReference>
<evidence type="ECO:0000313" key="5">
    <source>
        <dbReference type="EMBL" id="KGP91745.1"/>
    </source>
</evidence>
<dbReference type="SUPFAM" id="SSF51905">
    <property type="entry name" value="FAD/NAD(P)-binding domain"/>
    <property type="match status" value="1"/>
</dbReference>
<evidence type="ECO:0000259" key="4">
    <source>
        <dbReference type="Pfam" id="PF01494"/>
    </source>
</evidence>
<dbReference type="Pfam" id="PF01494">
    <property type="entry name" value="FAD_binding_3"/>
    <property type="match status" value="1"/>
</dbReference>
<proteinExistence type="predicted"/>
<comment type="cofactor">
    <cofactor evidence="1">
        <name>FAD</name>
        <dbReference type="ChEBI" id="CHEBI:57692"/>
    </cofactor>
</comment>
<dbReference type="GO" id="GO:0071949">
    <property type="term" value="F:FAD binding"/>
    <property type="evidence" value="ECO:0007669"/>
    <property type="project" value="InterPro"/>
</dbReference>
<dbReference type="OrthoDB" id="9766816at2"/>
<keyword evidence="3" id="KW-0274">FAD</keyword>
<accession>A0A0A2VDK8</accession>
<gene>
    <name evidence="5" type="ORF">N780_18320</name>
</gene>
<dbReference type="eggNOG" id="COG0654">
    <property type="taxonomic scope" value="Bacteria"/>
</dbReference>
<organism evidence="5 6">
    <name type="scientific">Pontibacillus chungwhensis BH030062</name>
    <dbReference type="NCBI Taxonomy" id="1385513"/>
    <lineage>
        <taxon>Bacteria</taxon>
        <taxon>Bacillati</taxon>
        <taxon>Bacillota</taxon>
        <taxon>Bacilli</taxon>
        <taxon>Bacillales</taxon>
        <taxon>Bacillaceae</taxon>
        <taxon>Pontibacillus</taxon>
    </lineage>
</organism>
<evidence type="ECO:0000313" key="6">
    <source>
        <dbReference type="Proteomes" id="UP000030153"/>
    </source>
</evidence>
<dbReference type="InterPro" id="IPR002938">
    <property type="entry name" value="FAD-bd"/>
</dbReference>
<sequence>MTSVTHTDVLIIGAGPAGLMAANALENQGVDWICLEKRSEPSTLSKALGIQARTLEMFELLNVHKPFLERGYPGPGTKLHLGDTTPSTEELYHIQSRYPYILIIPQSETEEILEEQLIQSGKSINREHNVIEVSQTSEGVHVKADNNGEIHEYSAKYLLACDGSHSKVRESLNVEFEGKDDGFTFFLGDVDVPEFNDIYINVFLNDRGAAAFFPYKDGSYRVVGLDRSKQGQPRQDDLALEDLQESLDTILPEPLQVENPKWLTYFGTAHRQVDTYRKDRIFFVGDAAHIHNPIGGQGMNLGLQDAVNLAWKIDAVLKGHATDSFLNSYHHERYPIGKDVLRETSAMLRIVLLDGTVGKIRNWAGKWALTQNWVQQRVANHMSHVYNDYDKTEQNRSLRDPSLPKKALQAGDRVPDYLLFFDGTTDERLYPFIRRHGHLCLIYIDDAQDEAVIDYAYDFATKVKEKYSGLITVYLVARGGTVSSDPDHELPIIYDVHHDLQKHVGMRNGHTLLIRPDGHVAFHETTTNSENTLAKMKRFFS</sequence>
<reference evidence="5 6" key="1">
    <citation type="submission" date="2013-08" db="EMBL/GenBank/DDBJ databases">
        <title>Genome of Pontibacillus chungwhensis.</title>
        <authorList>
            <person name="Wang Q."/>
            <person name="Wang G."/>
        </authorList>
    </citation>
    <scope>NUCLEOTIDE SEQUENCE [LARGE SCALE GENOMIC DNA]</scope>
    <source>
        <strain evidence="5 6">BH030062</strain>
    </source>
</reference>
<comment type="caution">
    <text evidence="5">The sequence shown here is derived from an EMBL/GenBank/DDBJ whole genome shotgun (WGS) entry which is preliminary data.</text>
</comment>
<keyword evidence="2" id="KW-0285">Flavoprotein</keyword>
<dbReference type="Gene3D" id="3.30.70.2450">
    <property type="match status" value="1"/>
</dbReference>
<evidence type="ECO:0000256" key="3">
    <source>
        <dbReference type="ARBA" id="ARBA00022827"/>
    </source>
</evidence>
<dbReference type="STRING" id="1385513.N780_18320"/>
<dbReference type="RefSeq" id="WP_036782383.1">
    <property type="nucleotide sequence ID" value="NZ_AVBG01000005.1"/>
</dbReference>
<dbReference type="InterPro" id="IPR050641">
    <property type="entry name" value="RIFMO-like"/>
</dbReference>
<dbReference type="PANTHER" id="PTHR43004:SF19">
    <property type="entry name" value="BINDING MONOOXYGENASE, PUTATIVE (JCVI)-RELATED"/>
    <property type="match status" value="1"/>
</dbReference>
<protein>
    <recommendedName>
        <fullName evidence="4">FAD-binding domain-containing protein</fullName>
    </recommendedName>
</protein>
<keyword evidence="6" id="KW-1185">Reference proteome</keyword>